<protein>
    <submittedName>
        <fullName evidence="5">DNA recombination protein RmuC</fullName>
    </submittedName>
</protein>
<name>A0A6I3IKD2_9MICO</name>
<accession>A0A6I3IKD2</accession>
<evidence type="ECO:0000256" key="2">
    <source>
        <dbReference type="ARBA" id="ARBA00009840"/>
    </source>
</evidence>
<dbReference type="Pfam" id="PF02646">
    <property type="entry name" value="RmuC"/>
    <property type="match status" value="1"/>
</dbReference>
<comment type="caution">
    <text evidence="5">The sequence shown here is derived from an EMBL/GenBank/DDBJ whole genome shotgun (WGS) entry which is preliminary data.</text>
</comment>
<dbReference type="PANTHER" id="PTHR30563:SF0">
    <property type="entry name" value="DNA RECOMBINATION PROTEIN RMUC"/>
    <property type="match status" value="1"/>
</dbReference>
<sequence>MDVNLVTGLLVGIALGTLVTWLALRGSGEAGRTALAGVTAERDLLRERCLDLETSLAEDSQTSATLAPMREALSRMERTVGTLERDRQLQYGALGSRLEEVTATTAALRDQTASLAGSLQSSSVRGAWGEAQLRRLLEHAGLLARCDFDEQVSAVSEHDAAVRPDAVVRLPGAKVLVIDAKAPLTRFLAAQAEGLDETQRSAHLRAHAGALRGHVDTLAAKAYWTAFPTTPEMVVCFVPSDAVLAAGLAHDPTLYDDALARRVVLASPATLLALLRTVAFTWQQDALASNAAQLLALGKELYARIGTLAGHTTRLGAQLSRSVEAYNAMVGTLESRVLVTARRMHELELVSAAPPTVDVVETAARPLTSAELLDALDEDVRRPELDLSAPQREAIVSRDETA</sequence>
<proteinExistence type="inferred from homology"/>
<reference evidence="5 6" key="1">
    <citation type="submission" date="2019-11" db="EMBL/GenBank/DDBJ databases">
        <title>Whole genome sequencing identifies a novel species of the genus Arsenicicoccus isolated from human blood.</title>
        <authorList>
            <person name="Jeong J.H."/>
            <person name="Kweon O.J."/>
            <person name="Kim H.R."/>
            <person name="Kim T.-H."/>
            <person name="Ha S.-M."/>
            <person name="Lee M.-K."/>
        </authorList>
    </citation>
    <scope>NUCLEOTIDE SEQUENCE [LARGE SCALE GENOMIC DNA]</scope>
    <source>
        <strain evidence="5 6">MKL-02</strain>
    </source>
</reference>
<gene>
    <name evidence="5" type="primary">rmuC</name>
    <name evidence="5" type="ORF">GGG17_14305</name>
</gene>
<dbReference type="InterPro" id="IPR003798">
    <property type="entry name" value="DNA_recombination_RmuC"/>
</dbReference>
<evidence type="ECO:0000256" key="4">
    <source>
        <dbReference type="ARBA" id="ARBA00023172"/>
    </source>
</evidence>
<dbReference type="AlphaFoldDB" id="A0A6I3IKD2"/>
<dbReference type="GO" id="GO:0006310">
    <property type="term" value="P:DNA recombination"/>
    <property type="evidence" value="ECO:0007669"/>
    <property type="project" value="UniProtKB-KW"/>
</dbReference>
<dbReference type="Proteomes" id="UP000431092">
    <property type="component" value="Unassembled WGS sequence"/>
</dbReference>
<organism evidence="5 6">
    <name type="scientific">Arsenicicoccus cauae</name>
    <dbReference type="NCBI Taxonomy" id="2663847"/>
    <lineage>
        <taxon>Bacteria</taxon>
        <taxon>Bacillati</taxon>
        <taxon>Actinomycetota</taxon>
        <taxon>Actinomycetes</taxon>
        <taxon>Micrococcales</taxon>
        <taxon>Intrasporangiaceae</taxon>
        <taxon>Arsenicicoccus</taxon>
    </lineage>
</organism>
<dbReference type="PANTHER" id="PTHR30563">
    <property type="entry name" value="DNA RECOMBINATION PROTEIN RMUC"/>
    <property type="match status" value="1"/>
</dbReference>
<keyword evidence="4" id="KW-0233">DNA recombination</keyword>
<evidence type="ECO:0000256" key="3">
    <source>
        <dbReference type="ARBA" id="ARBA00023054"/>
    </source>
</evidence>
<evidence type="ECO:0000313" key="6">
    <source>
        <dbReference type="Proteomes" id="UP000431092"/>
    </source>
</evidence>
<dbReference type="RefSeq" id="WP_154594381.1">
    <property type="nucleotide sequence ID" value="NZ_WLVL01000044.1"/>
</dbReference>
<keyword evidence="3" id="KW-0175">Coiled coil</keyword>
<evidence type="ECO:0000256" key="1">
    <source>
        <dbReference type="ARBA" id="ARBA00003416"/>
    </source>
</evidence>
<comment type="function">
    <text evidence="1">Involved in DNA recombination.</text>
</comment>
<comment type="similarity">
    <text evidence="2">Belongs to the RmuC family.</text>
</comment>
<dbReference type="EMBL" id="WLVL01000044">
    <property type="protein sequence ID" value="MTB73113.1"/>
    <property type="molecule type" value="Genomic_DNA"/>
</dbReference>
<evidence type="ECO:0000313" key="5">
    <source>
        <dbReference type="EMBL" id="MTB73113.1"/>
    </source>
</evidence>
<keyword evidence="6" id="KW-1185">Reference proteome</keyword>